<comment type="caution">
    <text evidence="2">The sequence shown here is derived from an EMBL/GenBank/DDBJ whole genome shotgun (WGS) entry which is preliminary data.</text>
</comment>
<evidence type="ECO:0000256" key="1">
    <source>
        <dbReference type="SAM" id="MobiDB-lite"/>
    </source>
</evidence>
<reference evidence="2" key="1">
    <citation type="submission" date="2023-10" db="EMBL/GenBank/DDBJ databases">
        <authorList>
            <person name="Chen Y."/>
            <person name="Shah S."/>
            <person name="Dougan E. K."/>
            <person name="Thang M."/>
            <person name="Chan C."/>
        </authorList>
    </citation>
    <scope>NUCLEOTIDE SEQUENCE [LARGE SCALE GENOMIC DNA]</scope>
</reference>
<protein>
    <submittedName>
        <fullName evidence="2">Uncharacterized protein</fullName>
    </submittedName>
</protein>
<organism evidence="2 3">
    <name type="scientific">Prorocentrum cordatum</name>
    <dbReference type="NCBI Taxonomy" id="2364126"/>
    <lineage>
        <taxon>Eukaryota</taxon>
        <taxon>Sar</taxon>
        <taxon>Alveolata</taxon>
        <taxon>Dinophyceae</taxon>
        <taxon>Prorocentrales</taxon>
        <taxon>Prorocentraceae</taxon>
        <taxon>Prorocentrum</taxon>
    </lineage>
</organism>
<dbReference type="EMBL" id="CAUYUJ010019760">
    <property type="protein sequence ID" value="CAK0893529.1"/>
    <property type="molecule type" value="Genomic_DNA"/>
</dbReference>
<dbReference type="PANTHER" id="PTHR47176:SF1">
    <property type="entry name" value="OS04G0577500 PROTEIN"/>
    <property type="match status" value="1"/>
</dbReference>
<dbReference type="InterPro" id="IPR032466">
    <property type="entry name" value="Metal_Hydrolase"/>
</dbReference>
<dbReference type="InterPro" id="IPR001130">
    <property type="entry name" value="TatD-like"/>
</dbReference>
<dbReference type="Proteomes" id="UP001189429">
    <property type="component" value="Unassembled WGS sequence"/>
</dbReference>
<evidence type="ECO:0000313" key="2">
    <source>
        <dbReference type="EMBL" id="CAK0893529.1"/>
    </source>
</evidence>
<dbReference type="SUPFAM" id="SSF51556">
    <property type="entry name" value="Metallo-dependent hydrolases"/>
    <property type="match status" value="1"/>
</dbReference>
<name>A0ABN9X6D6_9DINO</name>
<feature type="region of interest" description="Disordered" evidence="1">
    <location>
        <begin position="303"/>
        <end position="341"/>
    </location>
</feature>
<dbReference type="PANTHER" id="PTHR47176">
    <property type="entry name" value="OSJNBA0020J04.13 PROTEIN"/>
    <property type="match status" value="1"/>
</dbReference>
<sequence>MAAPAPPGLFDAHCHLQLPRLLPHAAGAVAAARAAGVVRAAVCGCSRGDWGEVEKLATAFPEFVAPQFGVHPWWAAEHEGPGAAAAAEGWVERLEAFLRRHPSAGVGECGLDKAKKKEIPMDVQVSVLRPQLELARELARPVSLHCVGAHGTLLEELARAFGPGGHGPGLVLHSYCGSADMIVPFARLNCFFSFSASFLRVPKHATALRAAPRERLLLETDSPDQLPPGLCGVCGVDAPPPPEREPASGVRRDSGGEPLNEPAHLPVIAAGAARELGVPPRELVSLTAANTARVFGWQRGDAETAWQRASEDGDSGPAWVSPAGSPAGSPEAFQSDPRLRGSTGWHLLPASLRGRMSRPEPDKAIGLISCCCPSRCGNTVGNTCGRQKKRMKANANVLQKPNGIKCSSVEWGFGADPRAAPDGREQDLHLAS</sequence>
<proteinExistence type="predicted"/>
<dbReference type="CDD" id="cd01310">
    <property type="entry name" value="TatD_DNAse"/>
    <property type="match status" value="1"/>
</dbReference>
<dbReference type="Gene3D" id="3.20.20.140">
    <property type="entry name" value="Metal-dependent hydrolases"/>
    <property type="match status" value="1"/>
</dbReference>
<gene>
    <name evidence="2" type="ORF">PCOR1329_LOCUS72822</name>
</gene>
<accession>A0ABN9X6D6</accession>
<feature type="compositionally biased region" description="Basic and acidic residues" evidence="1">
    <location>
        <begin position="242"/>
        <end position="255"/>
    </location>
</feature>
<keyword evidence="3" id="KW-1185">Reference proteome</keyword>
<dbReference type="Pfam" id="PF01026">
    <property type="entry name" value="TatD_DNase"/>
    <property type="match status" value="1"/>
</dbReference>
<feature type="region of interest" description="Disordered" evidence="1">
    <location>
        <begin position="236"/>
        <end position="262"/>
    </location>
</feature>
<evidence type="ECO:0000313" key="3">
    <source>
        <dbReference type="Proteomes" id="UP001189429"/>
    </source>
</evidence>